<protein>
    <submittedName>
        <fullName evidence="3">Uncharacterized protein</fullName>
    </submittedName>
</protein>
<dbReference type="Proteomes" id="UP000267003">
    <property type="component" value="Unassembled WGS sequence"/>
</dbReference>
<evidence type="ECO:0000256" key="1">
    <source>
        <dbReference type="SAM" id="MobiDB-lite"/>
    </source>
</evidence>
<keyword evidence="2" id="KW-0812">Transmembrane</keyword>
<feature type="compositionally biased region" description="Basic and acidic residues" evidence="1">
    <location>
        <begin position="104"/>
        <end position="116"/>
    </location>
</feature>
<accession>A0A3A8RG83</accession>
<comment type="caution">
    <text evidence="3">The sequence shown here is derived from an EMBL/GenBank/DDBJ whole genome shotgun (WGS) entry which is preliminary data.</text>
</comment>
<feature type="transmembrane region" description="Helical" evidence="2">
    <location>
        <begin position="37"/>
        <end position="54"/>
    </location>
</feature>
<keyword evidence="2" id="KW-1133">Transmembrane helix</keyword>
<dbReference type="AlphaFoldDB" id="A0A3A8RG83"/>
<evidence type="ECO:0000313" key="3">
    <source>
        <dbReference type="EMBL" id="RKH74474.1"/>
    </source>
</evidence>
<dbReference type="EMBL" id="RAWK01000005">
    <property type="protein sequence ID" value="RKH74474.1"/>
    <property type="molecule type" value="Genomic_DNA"/>
</dbReference>
<sequence>MGAFQESVPIRISRELAAELSRRRRVSMRLSRGSRDGAMFLIGLGLGLGLRSLVDAVSRRTGRTVGQGSPADPPMGGPAESWRGSGLAEDVGTDASSTGQSGEDPDRERKMREAERLLGLPAL</sequence>
<proteinExistence type="predicted"/>
<organism evidence="3 4">
    <name type="scientific">Corallococcus aberystwythensis</name>
    <dbReference type="NCBI Taxonomy" id="2316722"/>
    <lineage>
        <taxon>Bacteria</taxon>
        <taxon>Pseudomonadati</taxon>
        <taxon>Myxococcota</taxon>
        <taxon>Myxococcia</taxon>
        <taxon>Myxococcales</taxon>
        <taxon>Cystobacterineae</taxon>
        <taxon>Myxococcaceae</taxon>
        <taxon>Corallococcus</taxon>
    </lineage>
</organism>
<keyword evidence="2" id="KW-0472">Membrane</keyword>
<gene>
    <name evidence="3" type="ORF">D7W81_01550</name>
</gene>
<name>A0A3A8RG83_9BACT</name>
<keyword evidence="4" id="KW-1185">Reference proteome</keyword>
<feature type="region of interest" description="Disordered" evidence="1">
    <location>
        <begin position="59"/>
        <end position="123"/>
    </location>
</feature>
<evidence type="ECO:0000256" key="2">
    <source>
        <dbReference type="SAM" id="Phobius"/>
    </source>
</evidence>
<reference evidence="4" key="1">
    <citation type="submission" date="2018-09" db="EMBL/GenBank/DDBJ databases">
        <authorList>
            <person name="Livingstone P.G."/>
            <person name="Whitworth D.E."/>
        </authorList>
    </citation>
    <scope>NUCLEOTIDE SEQUENCE [LARGE SCALE GENOMIC DNA]</scope>
    <source>
        <strain evidence="4">AB050A</strain>
    </source>
</reference>
<evidence type="ECO:0000313" key="4">
    <source>
        <dbReference type="Proteomes" id="UP000267003"/>
    </source>
</evidence>